<comment type="cofactor">
    <cofactor evidence="5">
        <name>heme</name>
        <dbReference type="ChEBI" id="CHEBI:30413"/>
    </cofactor>
</comment>
<evidence type="ECO:0000256" key="3">
    <source>
        <dbReference type="ARBA" id="ARBA00023002"/>
    </source>
</evidence>
<reference evidence="7" key="1">
    <citation type="submission" date="2021-01" db="EMBL/GenBank/DDBJ databases">
        <title>Adiantum capillus-veneris genome.</title>
        <authorList>
            <person name="Fang Y."/>
            <person name="Liao Q."/>
        </authorList>
    </citation>
    <scope>NUCLEOTIDE SEQUENCE</scope>
    <source>
        <strain evidence="7">H3</strain>
        <tissue evidence="7">Leaf</tissue>
    </source>
</reference>
<keyword evidence="3" id="KW-0560">Oxidoreductase</keyword>
<feature type="chain" id="PRO_5038498954" description="Cytochrome P450" evidence="6">
    <location>
        <begin position="25"/>
        <end position="524"/>
    </location>
</feature>
<sequence>MLLLVPLLLFTGLLALAYCRLAVSRTIKGPRHLPLLGATLEAMSTVDRHHDWITDYAYKFGTFEMTLGVFPAWRRLIYTCDPANLQHFLKTNFNNYYKGTFAYELQNEFLGKGIFNSDGETWKQQRKAASFQFSNTVLRRHSLQCFRKNGLKLANLLAEKIASQQNQVNMSELFMRLTFDSICEVGFGVEMQTLSVSMPILPFAAAFDSANVIVSTRFFNPFWKLHRFFNVGVEAKLKKDVLLLNQFTSTLIQKRREEINSNTSHGMSKNEHSDLLSRFLVMDKESAIDDANVRLRDFIINFVIAGRDTTSIALSWLLYLVSNRPQVQAKILQELQGIWQKKVEGNMQYLEDHSHENQACCNKCIEAYGASLDFEALASMQYLHATLCETLRLYPVVPEDGKMAYQSDVLPDGTHVNRGDVVIFAPYAMGRMKNLWGIDALDFNPERWLKDGVFEPQSPFKFSAFQAGPRICLGKDFAFLQMKMTAAILLKSFKFHRATNDDVKYRMALTLAMSKGLEMFVEWR</sequence>
<comment type="similarity">
    <text evidence="1">Belongs to the cytochrome P450 family.</text>
</comment>
<comment type="caution">
    <text evidence="7">The sequence shown here is derived from an EMBL/GenBank/DDBJ whole genome shotgun (WGS) entry which is preliminary data.</text>
</comment>
<dbReference type="GO" id="GO:0016705">
    <property type="term" value="F:oxidoreductase activity, acting on paired donors, with incorporation or reduction of molecular oxygen"/>
    <property type="evidence" value="ECO:0007669"/>
    <property type="project" value="InterPro"/>
</dbReference>
<dbReference type="GO" id="GO:0004497">
    <property type="term" value="F:monooxygenase activity"/>
    <property type="evidence" value="ECO:0007669"/>
    <property type="project" value="InterPro"/>
</dbReference>
<evidence type="ECO:0000313" key="7">
    <source>
        <dbReference type="EMBL" id="KAI5072337.1"/>
    </source>
</evidence>
<dbReference type="CDD" id="cd11064">
    <property type="entry name" value="CYP86A"/>
    <property type="match status" value="1"/>
</dbReference>
<dbReference type="Gene3D" id="1.10.630.10">
    <property type="entry name" value="Cytochrome P450"/>
    <property type="match status" value="1"/>
</dbReference>
<proteinExistence type="inferred from homology"/>
<dbReference type="OrthoDB" id="1470350at2759"/>
<evidence type="ECO:0000256" key="1">
    <source>
        <dbReference type="ARBA" id="ARBA00010617"/>
    </source>
</evidence>
<dbReference type="Proteomes" id="UP000886520">
    <property type="component" value="Chromosome 12"/>
</dbReference>
<dbReference type="GO" id="GO:0020037">
    <property type="term" value="F:heme binding"/>
    <property type="evidence" value="ECO:0007669"/>
    <property type="project" value="InterPro"/>
</dbReference>
<dbReference type="Pfam" id="PF00067">
    <property type="entry name" value="p450"/>
    <property type="match status" value="1"/>
</dbReference>
<keyword evidence="2 5" id="KW-0479">Metal-binding</keyword>
<keyword evidence="5" id="KW-0349">Heme</keyword>
<dbReference type="EMBL" id="JABFUD020000012">
    <property type="protein sequence ID" value="KAI5072337.1"/>
    <property type="molecule type" value="Genomic_DNA"/>
</dbReference>
<keyword evidence="4 5" id="KW-0408">Iron</keyword>
<evidence type="ECO:0008006" key="9">
    <source>
        <dbReference type="Google" id="ProtNLM"/>
    </source>
</evidence>
<keyword evidence="6" id="KW-0732">Signal</keyword>
<dbReference type="InterPro" id="IPR001128">
    <property type="entry name" value="Cyt_P450"/>
</dbReference>
<dbReference type="PANTHER" id="PTHR24296">
    <property type="entry name" value="CYTOCHROME P450"/>
    <property type="match status" value="1"/>
</dbReference>
<dbReference type="AlphaFoldDB" id="A0A9D4ZFP8"/>
<organism evidence="7 8">
    <name type="scientific">Adiantum capillus-veneris</name>
    <name type="common">Maidenhair fern</name>
    <dbReference type="NCBI Taxonomy" id="13818"/>
    <lineage>
        <taxon>Eukaryota</taxon>
        <taxon>Viridiplantae</taxon>
        <taxon>Streptophyta</taxon>
        <taxon>Embryophyta</taxon>
        <taxon>Tracheophyta</taxon>
        <taxon>Polypodiopsida</taxon>
        <taxon>Polypodiidae</taxon>
        <taxon>Polypodiales</taxon>
        <taxon>Pteridineae</taxon>
        <taxon>Pteridaceae</taxon>
        <taxon>Vittarioideae</taxon>
        <taxon>Adiantum</taxon>
    </lineage>
</organism>
<feature type="signal peptide" evidence="6">
    <location>
        <begin position="1"/>
        <end position="24"/>
    </location>
</feature>
<dbReference type="InterPro" id="IPR002401">
    <property type="entry name" value="Cyt_P450_E_grp-I"/>
</dbReference>
<dbReference type="InterPro" id="IPR036396">
    <property type="entry name" value="Cyt_P450_sf"/>
</dbReference>
<name>A0A9D4ZFP8_ADICA</name>
<gene>
    <name evidence="7" type="ORF">GOP47_0012443</name>
</gene>
<evidence type="ECO:0000256" key="6">
    <source>
        <dbReference type="SAM" id="SignalP"/>
    </source>
</evidence>
<dbReference type="PRINTS" id="PR00463">
    <property type="entry name" value="EP450I"/>
</dbReference>
<dbReference type="SUPFAM" id="SSF48264">
    <property type="entry name" value="Cytochrome P450"/>
    <property type="match status" value="1"/>
</dbReference>
<dbReference type="PRINTS" id="PR00385">
    <property type="entry name" value="P450"/>
</dbReference>
<evidence type="ECO:0000313" key="8">
    <source>
        <dbReference type="Proteomes" id="UP000886520"/>
    </source>
</evidence>
<accession>A0A9D4ZFP8</accession>
<evidence type="ECO:0000256" key="5">
    <source>
        <dbReference type="PIRSR" id="PIRSR602401-1"/>
    </source>
</evidence>
<keyword evidence="8" id="KW-1185">Reference proteome</keyword>
<protein>
    <recommendedName>
        <fullName evidence="9">Cytochrome P450</fullName>
    </recommendedName>
</protein>
<dbReference type="GO" id="GO:0005506">
    <property type="term" value="F:iron ion binding"/>
    <property type="evidence" value="ECO:0007669"/>
    <property type="project" value="InterPro"/>
</dbReference>
<evidence type="ECO:0000256" key="4">
    <source>
        <dbReference type="ARBA" id="ARBA00023004"/>
    </source>
</evidence>
<evidence type="ECO:0000256" key="2">
    <source>
        <dbReference type="ARBA" id="ARBA00022723"/>
    </source>
</evidence>
<feature type="binding site" description="axial binding residue" evidence="5">
    <location>
        <position position="472"/>
    </location>
    <ligand>
        <name>heme</name>
        <dbReference type="ChEBI" id="CHEBI:30413"/>
    </ligand>
    <ligandPart>
        <name>Fe</name>
        <dbReference type="ChEBI" id="CHEBI:18248"/>
    </ligandPart>
</feature>